<proteinExistence type="predicted"/>
<dbReference type="InterPro" id="IPR003029">
    <property type="entry name" value="S1_domain"/>
</dbReference>
<dbReference type="SUPFAM" id="SSF48452">
    <property type="entry name" value="TPR-like"/>
    <property type="match status" value="1"/>
</dbReference>
<keyword evidence="14" id="KW-1185">Reference proteome</keyword>
<protein>
    <recommendedName>
        <fullName evidence="9">rRNA biogenesis protein RRP5</fullName>
    </recommendedName>
    <alternativeName>
        <fullName evidence="10">Ribosomal RNA-processing protein 5</fullName>
    </alternativeName>
</protein>
<feature type="compositionally biased region" description="Basic residues" evidence="11">
    <location>
        <begin position="125"/>
        <end position="135"/>
    </location>
</feature>
<feature type="region of interest" description="Disordered" evidence="11">
    <location>
        <begin position="1"/>
        <end position="143"/>
    </location>
</feature>
<dbReference type="Pfam" id="PF05843">
    <property type="entry name" value="Suf"/>
    <property type="match status" value="1"/>
</dbReference>
<feature type="domain" description="S1 motif" evidence="12">
    <location>
        <begin position="562"/>
        <end position="636"/>
    </location>
</feature>
<dbReference type="GO" id="GO:0032040">
    <property type="term" value="C:small-subunit processome"/>
    <property type="evidence" value="ECO:0007669"/>
    <property type="project" value="TreeGrafter"/>
</dbReference>
<evidence type="ECO:0000256" key="4">
    <source>
        <dbReference type="ARBA" id="ARBA00022552"/>
    </source>
</evidence>
<feature type="region of interest" description="Disordered" evidence="11">
    <location>
        <begin position="1409"/>
        <end position="1470"/>
    </location>
</feature>
<comment type="function">
    <text evidence="8">Involved in the biogenesis of rRNA. Required for the formation of 18S and 5.8S rRNA.</text>
</comment>
<dbReference type="PROSITE" id="PS50126">
    <property type="entry name" value="S1"/>
    <property type="match status" value="12"/>
</dbReference>
<dbReference type="SMART" id="SM00386">
    <property type="entry name" value="HAT"/>
    <property type="match status" value="5"/>
</dbReference>
<comment type="function">
    <text evidence="1">Component of the cleavage factor IA (CFIA) complex, which is involved in the endonucleolytic cleavage during polyadenylation-dependent pre-mRNA 3'-end formation.</text>
</comment>
<dbReference type="CDD" id="cd04461">
    <property type="entry name" value="S1_Rrp5_repeat_hs8_sc7"/>
    <property type="match status" value="1"/>
</dbReference>
<dbReference type="FunFam" id="2.40.50.140:FF:000155">
    <property type="entry name" value="rRNA biogenesis protein RRP5"/>
    <property type="match status" value="1"/>
</dbReference>
<evidence type="ECO:0000256" key="2">
    <source>
        <dbReference type="ARBA" id="ARBA00004604"/>
    </source>
</evidence>
<dbReference type="FunFam" id="2.40.50.140:FF:000159">
    <property type="entry name" value="rRNA biogenesis protein rrp5"/>
    <property type="match status" value="1"/>
</dbReference>
<keyword evidence="7" id="KW-0539">Nucleus</keyword>
<feature type="domain" description="S1 motif" evidence="12">
    <location>
        <begin position="1144"/>
        <end position="1213"/>
    </location>
</feature>
<dbReference type="FunFam" id="2.40.50.140:FF:000279">
    <property type="entry name" value="rRNA biogenesis protein rrp5"/>
    <property type="match status" value="1"/>
</dbReference>
<dbReference type="SUPFAM" id="SSF50249">
    <property type="entry name" value="Nucleic acid-binding proteins"/>
    <property type="match status" value="11"/>
</dbReference>
<dbReference type="FunFam" id="2.40.50.140:FF:000196">
    <property type="entry name" value="rRNA biogenesis protein RRP5"/>
    <property type="match status" value="1"/>
</dbReference>
<dbReference type="PANTHER" id="PTHR23270">
    <property type="entry name" value="PROGRAMMED CELL DEATH PROTEIN 11 PRE-RRNA PROCESSING PROTEIN RRP5"/>
    <property type="match status" value="1"/>
</dbReference>
<dbReference type="Pfam" id="PF00575">
    <property type="entry name" value="S1"/>
    <property type="match status" value="4"/>
</dbReference>
<evidence type="ECO:0000256" key="7">
    <source>
        <dbReference type="ARBA" id="ARBA00023242"/>
    </source>
</evidence>
<dbReference type="InterPro" id="IPR048058">
    <property type="entry name" value="Rrp5_S1_rpt_hs11_sc8"/>
</dbReference>
<dbReference type="EMBL" id="ML991774">
    <property type="protein sequence ID" value="KAF2239031.1"/>
    <property type="molecule type" value="Genomic_DNA"/>
</dbReference>
<evidence type="ECO:0000256" key="1">
    <source>
        <dbReference type="ARBA" id="ARBA00002863"/>
    </source>
</evidence>
<keyword evidence="5" id="KW-0597">Phosphoprotein</keyword>
<evidence type="ECO:0000256" key="6">
    <source>
        <dbReference type="ARBA" id="ARBA00022737"/>
    </source>
</evidence>
<feature type="domain" description="S1 motif" evidence="12">
    <location>
        <begin position="743"/>
        <end position="817"/>
    </location>
</feature>
<dbReference type="InterPro" id="IPR008847">
    <property type="entry name" value="Suf"/>
</dbReference>
<evidence type="ECO:0000256" key="9">
    <source>
        <dbReference type="ARBA" id="ARBA00073619"/>
    </source>
</evidence>
<evidence type="ECO:0000313" key="14">
    <source>
        <dbReference type="Proteomes" id="UP000800092"/>
    </source>
</evidence>
<dbReference type="InterPro" id="IPR048059">
    <property type="entry name" value="Rrp5_S1_rpt_hs1_sc1"/>
</dbReference>
<reference evidence="13" key="1">
    <citation type="journal article" date="2020" name="Stud. Mycol.">
        <title>101 Dothideomycetes genomes: a test case for predicting lifestyles and emergence of pathogens.</title>
        <authorList>
            <person name="Haridas S."/>
            <person name="Albert R."/>
            <person name="Binder M."/>
            <person name="Bloem J."/>
            <person name="Labutti K."/>
            <person name="Salamov A."/>
            <person name="Andreopoulos B."/>
            <person name="Baker S."/>
            <person name="Barry K."/>
            <person name="Bills G."/>
            <person name="Bluhm B."/>
            <person name="Cannon C."/>
            <person name="Castanera R."/>
            <person name="Culley D."/>
            <person name="Daum C."/>
            <person name="Ezra D."/>
            <person name="Gonzalez J."/>
            <person name="Henrissat B."/>
            <person name="Kuo A."/>
            <person name="Liang C."/>
            <person name="Lipzen A."/>
            <person name="Lutzoni F."/>
            <person name="Magnuson J."/>
            <person name="Mondo S."/>
            <person name="Nolan M."/>
            <person name="Ohm R."/>
            <person name="Pangilinan J."/>
            <person name="Park H.-J."/>
            <person name="Ramirez L."/>
            <person name="Alfaro M."/>
            <person name="Sun H."/>
            <person name="Tritt A."/>
            <person name="Yoshinaga Y."/>
            <person name="Zwiers L.-H."/>
            <person name="Turgeon B."/>
            <person name="Goodwin S."/>
            <person name="Spatafora J."/>
            <person name="Crous P."/>
            <person name="Grigoriev I."/>
        </authorList>
    </citation>
    <scope>NUCLEOTIDE SEQUENCE</scope>
    <source>
        <strain evidence="13">Tuck. ex Michener</strain>
    </source>
</reference>
<gene>
    <name evidence="13" type="ORF">EV356DRAFT_504394</name>
</gene>
<accession>A0A6A6HM09</accession>
<feature type="compositionally biased region" description="Acidic residues" evidence="11">
    <location>
        <begin position="1410"/>
        <end position="1421"/>
    </location>
</feature>
<dbReference type="CDD" id="cd05697">
    <property type="entry name" value="S1_Rrp5_repeat_hs5"/>
    <property type="match status" value="1"/>
</dbReference>
<dbReference type="InterPro" id="IPR012340">
    <property type="entry name" value="NA-bd_OB-fold"/>
</dbReference>
<feature type="compositionally biased region" description="Basic and acidic residues" evidence="11">
    <location>
        <begin position="1"/>
        <end position="14"/>
    </location>
</feature>
<dbReference type="CDD" id="cd05708">
    <property type="entry name" value="S1_Rrp5_repeat_sc12"/>
    <property type="match status" value="1"/>
</dbReference>
<dbReference type="InterPro" id="IPR003107">
    <property type="entry name" value="HAT"/>
</dbReference>
<evidence type="ECO:0000313" key="13">
    <source>
        <dbReference type="EMBL" id="KAF2239031.1"/>
    </source>
</evidence>
<feature type="domain" description="S1 motif" evidence="12">
    <location>
        <begin position="1327"/>
        <end position="1398"/>
    </location>
</feature>
<dbReference type="InterPro" id="IPR045209">
    <property type="entry name" value="Rrp5"/>
</dbReference>
<feature type="compositionally biased region" description="Acidic residues" evidence="11">
    <location>
        <begin position="1451"/>
        <end position="1470"/>
    </location>
</feature>
<feature type="compositionally biased region" description="Basic and acidic residues" evidence="11">
    <location>
        <begin position="1507"/>
        <end position="1517"/>
    </location>
</feature>
<dbReference type="InterPro" id="IPR057302">
    <property type="entry name" value="Rrp5_S1"/>
</dbReference>
<feature type="domain" description="S1 motif" evidence="12">
    <location>
        <begin position="949"/>
        <end position="1025"/>
    </location>
</feature>
<keyword evidence="6" id="KW-0677">Repeat</keyword>
<feature type="domain" description="S1 motif" evidence="12">
    <location>
        <begin position="839"/>
        <end position="908"/>
    </location>
</feature>
<feature type="compositionally biased region" description="Basic and acidic residues" evidence="11">
    <location>
        <begin position="108"/>
        <end position="124"/>
    </location>
</feature>
<dbReference type="Pfam" id="PF23459">
    <property type="entry name" value="S1_RRP5"/>
    <property type="match status" value="2"/>
</dbReference>
<evidence type="ECO:0000256" key="10">
    <source>
        <dbReference type="ARBA" id="ARBA00076674"/>
    </source>
</evidence>
<dbReference type="Gene3D" id="1.25.40.10">
    <property type="entry name" value="Tetratricopeptide repeat domain"/>
    <property type="match status" value="1"/>
</dbReference>
<keyword evidence="4" id="KW-0698">rRNA processing</keyword>
<dbReference type="CDD" id="cd05702">
    <property type="entry name" value="S1_Rrp5_repeat_hs11_sc8"/>
    <property type="match status" value="1"/>
</dbReference>
<evidence type="ECO:0000256" key="11">
    <source>
        <dbReference type="SAM" id="MobiDB-lite"/>
    </source>
</evidence>
<feature type="region of interest" description="Disordered" evidence="11">
    <location>
        <begin position="1505"/>
        <end position="1543"/>
    </location>
</feature>
<name>A0A6A6HM09_VIRVR</name>
<dbReference type="Proteomes" id="UP000800092">
    <property type="component" value="Unassembled WGS sequence"/>
</dbReference>
<sequence>MAPTKRRADADKSQRANNGPRPKKARKEDAPSQPKPKKSKPAQNDQKAEDGSGKQPRPSLLSSEEASFPRGGASVLTPLEHKQIKIDAERDVLFENRPPKGQVEDDNTSDRENIGTEAQGEIKQKQRSKKRKRSHLSVTAPEVAPEDNVKIESLSFRKLIPGSVVLGQVAQITPRDIALTLPNNLTGYIPLTSVSDTLNQRIETILARSDEDDLEGANEDDDINLREIFRNGQYLRACVVSNSDEQSVQGLAKSKRRIELTLNPRQTNVEVQASDVTIGSTIQAAVVSIEDRGFIMDLGLKNNSLRGFVPVFELDPSLDPSKVKEGMVWLCLVTGLSSNKKTLQLSANQSRIGNIRKSNFVSDMPKLDNLLPGTAVQMPVTSATATGMCGKIAGLVDATADWVHSGAGTSPDEEAKLAKVGSKIKARIICTFADGENKVLVSLLEHVLSLSQSVAKTGDVVRPPLDILDVSAIVETATVVKVIAKQGLVLGLGNGLYGLAHISRLSDDRVDTLSQTTGLYKLGSSHRARVLGYNSMDAQYILSLEQKIIEQPFLRLEDIRVGQVVQGTVERLIINANGIGGLLVNLADGITALVPELHLADVKLKHPERKFKEGMRLSARVLSIDLDKRSIRLTLKKTLINSGHIWADYTDVSIGSQSSGTLLSLSESGAIVQFFGKVRGFLPISEMSEAYIKNPSDHFHVGQTVHVNVRSVDSENNRMTVSCRDPSTVNAEEDVDDDEAASGTLVDGTVTEITDLHITVQLVGSGRPGILKLGHLNDGTEERDRLALKRIKTGQKLQELLALDKSSKRKLVLLSKKPSLLKAARASRLLSSFQDVQPNQLVEGFVRNITSDGVFVEFAGGLVGLLPKKQLTDEMQKIPEFGFRTDQSIKAWIHRIDHQQERFTLSMKEGEQLKDDPQKVDKNKESAAVGEVMNPVDGHSTSMADFKLGYRTQARITSIKETQLNVQLADKVHGRVDISEIFDKWEDIEDKKKPLARFKRHESIAVKIIGLHNSRTHRFLPISHRQGSNPVFELTAKAASLVSDDADVLTLDKLTVGSSVIAFVNNTTNTHVWTTVSPNVHGRIEALDLSDDVSMLKDLARNFPAGTALMTHVKSIDLPSSRLDLVATRNRNGAGLTISDISEGMILAGQVAKASESALVVRLSTSVVGTVGLTQLADDYSQANLSGYNKNEIIRVCVLGVDSINQKVTLSTRPSKVLSSSLPVTDPHISAVSQLKVNDIVRGFVKHISDKGVFVRLSPNVTAFVRLADLSDAFLKEWKTAFKIDELVRGKVTAIDEALNYVQMSLKASMLDENYVAPLTFDDLQSGQIINGKIRKVEDFGAFIVVDNSRNVSGLCHRSEVAEDRVSDVRTLYEEGDKVKAIVLKVDPEKRRINFGLKASYFQDSNVVEDMPDLTDGEDSGSESGVRLEGASKAGSPGPELDMAEVNKGDESDEEDLEDENAVDVDNEDLEDEDMHAKEATEGLSTSGFNWDGTAADDLAFGQDDTFLGHDDDGKADQHRKRKAPGPGVDRTGDLDSYGPQSADDFERQLLGQPNSSALWIQYMAHYLQLGEASTAREIGERALKTIHQREEEEKANVWIALLNLENTYGDDATLDAVFKRACQYADSQTMHERLASIYIDSGKHQPADDLFQIMTRIKAFSANPALWLNYATFLMTTLHEPARARALLSRAAQSVPEHLHRHLTTRFAALEFTSPAGEPERGRTIFEGLVSTFPKRGDLWDQFVDLEMRHGDVANVRGLFERMTSGGGGEGVKMKARRARFVFKRWLEFEEQKGTAREVEDVKKRAERFVEGLREEQGGE</sequence>
<dbReference type="InterPro" id="IPR011990">
    <property type="entry name" value="TPR-like_helical_dom_sf"/>
</dbReference>
<dbReference type="OrthoDB" id="412781at2759"/>
<organism evidence="13 14">
    <name type="scientific">Viridothelium virens</name>
    <name type="common">Speckled blister lichen</name>
    <name type="synonym">Trypethelium virens</name>
    <dbReference type="NCBI Taxonomy" id="1048519"/>
    <lineage>
        <taxon>Eukaryota</taxon>
        <taxon>Fungi</taxon>
        <taxon>Dikarya</taxon>
        <taxon>Ascomycota</taxon>
        <taxon>Pezizomycotina</taxon>
        <taxon>Dothideomycetes</taxon>
        <taxon>Dothideomycetes incertae sedis</taxon>
        <taxon>Trypetheliales</taxon>
        <taxon>Trypetheliaceae</taxon>
        <taxon>Viridothelium</taxon>
    </lineage>
</organism>
<feature type="domain" description="S1 motif" evidence="12">
    <location>
        <begin position="471"/>
        <end position="545"/>
    </location>
</feature>
<feature type="domain" description="S1 motif" evidence="12">
    <location>
        <begin position="655"/>
        <end position="724"/>
    </location>
</feature>
<evidence type="ECO:0000256" key="8">
    <source>
        <dbReference type="ARBA" id="ARBA00055575"/>
    </source>
</evidence>
<evidence type="ECO:0000256" key="3">
    <source>
        <dbReference type="ARBA" id="ARBA00022517"/>
    </source>
</evidence>
<keyword evidence="3" id="KW-0690">Ribosome biogenesis</keyword>
<dbReference type="CDD" id="cd05698">
    <property type="entry name" value="S1_Rrp5_repeat_hs6_sc5"/>
    <property type="match status" value="1"/>
</dbReference>
<dbReference type="PANTHER" id="PTHR23270:SF10">
    <property type="entry name" value="PROTEIN RRP5 HOMOLOG"/>
    <property type="match status" value="1"/>
</dbReference>
<dbReference type="CDD" id="cd05693">
    <property type="entry name" value="S1_Rrp5_repeat_hs1_sc1"/>
    <property type="match status" value="1"/>
</dbReference>
<dbReference type="CDD" id="cd05703">
    <property type="entry name" value="S1_Rrp5_repeat_hs12_sc9"/>
    <property type="match status" value="1"/>
</dbReference>
<dbReference type="Gene3D" id="2.40.50.140">
    <property type="entry name" value="Nucleic acid-binding proteins"/>
    <property type="match status" value="10"/>
</dbReference>
<dbReference type="GO" id="GO:0006364">
    <property type="term" value="P:rRNA processing"/>
    <property type="evidence" value="ECO:0007669"/>
    <property type="project" value="UniProtKB-KW"/>
</dbReference>
<dbReference type="FunFam" id="2.40.50.140:FF:000103">
    <property type="entry name" value="protein RRP5 homolog"/>
    <property type="match status" value="3"/>
</dbReference>
<feature type="domain" description="S1 motif" evidence="12">
    <location>
        <begin position="162"/>
        <end position="263"/>
    </location>
</feature>
<feature type="domain" description="S1 motif" evidence="12">
    <location>
        <begin position="1238"/>
        <end position="1307"/>
    </location>
</feature>
<feature type="compositionally biased region" description="Basic and acidic residues" evidence="11">
    <location>
        <begin position="79"/>
        <end position="98"/>
    </location>
</feature>
<evidence type="ECO:0000259" key="12">
    <source>
        <dbReference type="PROSITE" id="PS50126"/>
    </source>
</evidence>
<dbReference type="GO" id="GO:0003723">
    <property type="term" value="F:RNA binding"/>
    <property type="evidence" value="ECO:0007669"/>
    <property type="project" value="TreeGrafter"/>
</dbReference>
<dbReference type="SMART" id="SM00316">
    <property type="entry name" value="S1"/>
    <property type="match status" value="12"/>
</dbReference>
<comment type="subcellular location">
    <subcellularLocation>
        <location evidence="2">Nucleus</location>
        <location evidence="2">Nucleolus</location>
    </subcellularLocation>
</comment>
<feature type="domain" description="S1 motif" evidence="12">
    <location>
        <begin position="279"/>
        <end position="348"/>
    </location>
</feature>
<feature type="domain" description="S1 motif" evidence="12">
    <location>
        <begin position="1057"/>
        <end position="1128"/>
    </location>
</feature>
<evidence type="ECO:0000256" key="5">
    <source>
        <dbReference type="ARBA" id="ARBA00022553"/>
    </source>
</evidence>